<feature type="transmembrane region" description="Helical" evidence="2">
    <location>
        <begin position="963"/>
        <end position="982"/>
    </location>
</feature>
<feature type="region of interest" description="Disordered" evidence="1">
    <location>
        <begin position="196"/>
        <end position="242"/>
    </location>
</feature>
<feature type="transmembrane region" description="Helical" evidence="2">
    <location>
        <begin position="851"/>
        <end position="876"/>
    </location>
</feature>
<organism evidence="5 6">
    <name type="scientific">Polypedilum vanderplanki</name>
    <name type="common">Sleeping chironomid midge</name>
    <dbReference type="NCBI Taxonomy" id="319348"/>
    <lineage>
        <taxon>Eukaryota</taxon>
        <taxon>Metazoa</taxon>
        <taxon>Ecdysozoa</taxon>
        <taxon>Arthropoda</taxon>
        <taxon>Hexapoda</taxon>
        <taxon>Insecta</taxon>
        <taxon>Pterygota</taxon>
        <taxon>Neoptera</taxon>
        <taxon>Endopterygota</taxon>
        <taxon>Diptera</taxon>
        <taxon>Nematocera</taxon>
        <taxon>Chironomoidea</taxon>
        <taxon>Chironomidae</taxon>
        <taxon>Chironominae</taxon>
        <taxon>Polypedilum</taxon>
        <taxon>Polypedilum</taxon>
    </lineage>
</organism>
<keyword evidence="3" id="KW-0732">Signal</keyword>
<dbReference type="AlphaFoldDB" id="A0A9J6CRF4"/>
<feature type="compositionally biased region" description="Acidic residues" evidence="1">
    <location>
        <begin position="119"/>
        <end position="130"/>
    </location>
</feature>
<feature type="chain" id="PRO_5039922921" description="Nose resistant-to-fluoxetine protein N-terminal domain-containing protein" evidence="3">
    <location>
        <begin position="22"/>
        <end position="1122"/>
    </location>
</feature>
<feature type="transmembrane region" description="Helical" evidence="2">
    <location>
        <begin position="722"/>
        <end position="740"/>
    </location>
</feature>
<feature type="transmembrane region" description="Helical" evidence="2">
    <location>
        <begin position="925"/>
        <end position="942"/>
    </location>
</feature>
<dbReference type="PANTHER" id="PTHR11161:SF4">
    <property type="entry name" value="DROP DEAD"/>
    <property type="match status" value="1"/>
</dbReference>
<dbReference type="PANTHER" id="PTHR11161">
    <property type="entry name" value="O-ACYLTRANSFERASE"/>
    <property type="match status" value="1"/>
</dbReference>
<accession>A0A9J6CRF4</accession>
<feature type="transmembrane region" description="Helical" evidence="2">
    <location>
        <begin position="678"/>
        <end position="701"/>
    </location>
</feature>
<comment type="caution">
    <text evidence="5">The sequence shown here is derived from an EMBL/GenBank/DDBJ whole genome shotgun (WGS) entry which is preliminary data.</text>
</comment>
<feature type="signal peptide" evidence="3">
    <location>
        <begin position="1"/>
        <end position="21"/>
    </location>
</feature>
<dbReference type="SMART" id="SM00703">
    <property type="entry name" value="NRF"/>
    <property type="match status" value="1"/>
</dbReference>
<evidence type="ECO:0000256" key="3">
    <source>
        <dbReference type="SAM" id="SignalP"/>
    </source>
</evidence>
<evidence type="ECO:0000256" key="1">
    <source>
        <dbReference type="SAM" id="MobiDB-lite"/>
    </source>
</evidence>
<feature type="compositionally biased region" description="Acidic residues" evidence="1">
    <location>
        <begin position="75"/>
        <end position="85"/>
    </location>
</feature>
<evidence type="ECO:0000256" key="2">
    <source>
        <dbReference type="SAM" id="Phobius"/>
    </source>
</evidence>
<dbReference type="Pfam" id="PF01757">
    <property type="entry name" value="Acyl_transf_3"/>
    <property type="match status" value="1"/>
</dbReference>
<proteinExistence type="predicted"/>
<feature type="domain" description="Nose resistant-to-fluoxetine protein N-terminal" evidence="4">
    <location>
        <begin position="373"/>
        <end position="531"/>
    </location>
</feature>
<feature type="region of interest" description="Disordered" evidence="1">
    <location>
        <begin position="300"/>
        <end position="344"/>
    </location>
</feature>
<feature type="compositionally biased region" description="Basic and acidic residues" evidence="1">
    <location>
        <begin position="300"/>
        <end position="321"/>
    </location>
</feature>
<dbReference type="GO" id="GO:0016747">
    <property type="term" value="F:acyltransferase activity, transferring groups other than amino-acyl groups"/>
    <property type="evidence" value="ECO:0007669"/>
    <property type="project" value="InterPro"/>
</dbReference>
<reference evidence="5" key="1">
    <citation type="submission" date="2021-03" db="EMBL/GenBank/DDBJ databases">
        <title>Chromosome level genome of the anhydrobiotic midge Polypedilum vanderplanki.</title>
        <authorList>
            <person name="Yoshida Y."/>
            <person name="Kikawada T."/>
            <person name="Gusev O."/>
        </authorList>
    </citation>
    <scope>NUCLEOTIDE SEQUENCE</scope>
    <source>
        <strain evidence="5">NIAS01</strain>
        <tissue evidence="5">Whole body or cell culture</tissue>
    </source>
</reference>
<keyword evidence="2" id="KW-0472">Membrane</keyword>
<dbReference type="OrthoDB" id="8196286at2759"/>
<feature type="region of interest" description="Disordered" evidence="1">
    <location>
        <begin position="63"/>
        <end position="87"/>
    </location>
</feature>
<feature type="compositionally biased region" description="Acidic residues" evidence="1">
    <location>
        <begin position="208"/>
        <end position="220"/>
    </location>
</feature>
<keyword evidence="2" id="KW-0812">Transmembrane</keyword>
<name>A0A9J6CRF4_POLVA</name>
<feature type="compositionally biased region" description="Acidic residues" evidence="1">
    <location>
        <begin position="149"/>
        <end position="176"/>
    </location>
</feature>
<feature type="region of interest" description="Disordered" evidence="1">
    <location>
        <begin position="115"/>
        <end position="179"/>
    </location>
</feature>
<protein>
    <recommendedName>
        <fullName evidence="4">Nose resistant-to-fluoxetine protein N-terminal domain-containing protein</fullName>
    </recommendedName>
</protein>
<dbReference type="Pfam" id="PF20146">
    <property type="entry name" value="NRF"/>
    <property type="match status" value="1"/>
</dbReference>
<evidence type="ECO:0000313" key="6">
    <source>
        <dbReference type="Proteomes" id="UP001107558"/>
    </source>
</evidence>
<feature type="transmembrane region" description="Helical" evidence="2">
    <location>
        <begin position="785"/>
        <end position="805"/>
    </location>
</feature>
<feature type="compositionally biased region" description="Basic and acidic residues" evidence="1">
    <location>
        <begin position="221"/>
        <end position="231"/>
    </location>
</feature>
<keyword evidence="6" id="KW-1185">Reference proteome</keyword>
<dbReference type="InterPro" id="IPR002656">
    <property type="entry name" value="Acyl_transf_3_dom"/>
</dbReference>
<evidence type="ECO:0000313" key="5">
    <source>
        <dbReference type="EMBL" id="KAG5684439.1"/>
    </source>
</evidence>
<keyword evidence="2" id="KW-1133">Transmembrane helix</keyword>
<dbReference type="InterPro" id="IPR006621">
    <property type="entry name" value="Nose-resist-to-fluoxetine_N"/>
</dbReference>
<dbReference type="InterPro" id="IPR052728">
    <property type="entry name" value="O2_lipid_transport_reg"/>
</dbReference>
<gene>
    <name evidence="5" type="ORF">PVAND_013673</name>
</gene>
<evidence type="ECO:0000259" key="4">
    <source>
        <dbReference type="SMART" id="SM00703"/>
    </source>
</evidence>
<feature type="transmembrane region" description="Helical" evidence="2">
    <location>
        <begin position="994"/>
        <end position="1017"/>
    </location>
</feature>
<dbReference type="EMBL" id="JADBJN010000001">
    <property type="protein sequence ID" value="KAG5684439.1"/>
    <property type="molecule type" value="Genomic_DNA"/>
</dbReference>
<sequence length="1122" mass="129171">MSKIFDYRLIFIAIFLLLTLAIQNSENFQFKKDVSDSNDKNIVKASKTKIRFPFRRLEKVNLDDENEDDSKNNGSEEDDDDEDEKVDIKSFAKVRRQKFEVKKRPEFRFSKLAQFRDEKDDEDDEEDEENQSIFSKILNYFKSKPKEESESESDSQENADDDDQTESETEDDDGEEDKPLIVEFFDKFKTFLEARNQIQDRNSQTASSDEDLDDDDDSDTDESRQDADDKLNQQLSEIESESTLKKVIRNTFNEIFNRKPFNLIFDFDENDDSDAADSYDDSEEDEINYQKLLKEEREQEKFKTEHLIKQDLQEETAKVDESTEEQTSSKSGIIKRESKPKKSKEQLHLAQVQFEKLLLNLPSFVPDYSKVKNPECQKYGEIFQRQLRGQKLWALQMMDANAKIPSGLLRGNVNQLGDFDLCTKIAQKIKITESTTIKMKGKYCLANIDVVAAVDQLKLPVHLMQGRNFIRSTINDPNHFFPRYSTINWGLCLPSACTYNDADNILESFIGPYNSTGIKLHISVDEDSCYVRKSAENLNLIKSDWKIFGTCLILFIVVSATVLSTLNEYLDSPLFSAIMNAKTKQEQTTEESDEKVDNKIFKSIDSLPNKILNCFSLKRNLPSLWSVSNGDEEIKCLHGLKAISIILLFISLKLIPMGRVPYTNRNKFTEFFNSPLSVFLRSSFLYEDIFLLISGLLASISAIKDISNGGKIVWFKKLFGRFLRLLLPLSIVLLFYAFVFEHLSTGPQWNIITKNAKLCQENMWKNLLFIQNFYPFENMCASHTYHLALDFQLFILTPLLVWLIYKNPTYGFGIYGILHTLSSGARFSSTVESRLSTVVFHGMKLSQLYRTFNLSFSVALHRATPYLIGIALGIVIKEFGKVKLAEGVKASGWLATLAGIVWCFYKPSNLSHKDYQYDPMAAAQYSALAPLLWGLLISWIIFACHSDESWKLNNILSSRLMIFISRISFSIYLIIFIVFFYFSGTLKSSEEFHVLSYLDRVETCIVFIVAVLFTLVVDIPAQNIVKLLLGSSTSDDSKNNEQTSLNDEDFENIFANDDDDFVYKPKKSNYNSHVYDENVNGDHVNGKVKDEEEEEESVVEAKIEIKPKSMNARRWKWEVTDD</sequence>
<dbReference type="Proteomes" id="UP001107558">
    <property type="component" value="Chromosome 1"/>
</dbReference>